<evidence type="ECO:0000313" key="3">
    <source>
        <dbReference type="Proteomes" id="UP000319613"/>
    </source>
</evidence>
<name>A0A554JB75_9BACT</name>
<accession>A0A554JB75</accession>
<gene>
    <name evidence="2" type="ORF">G01um101477_398</name>
</gene>
<keyword evidence="1" id="KW-0812">Transmembrane</keyword>
<proteinExistence type="predicted"/>
<keyword evidence="1" id="KW-0472">Membrane</keyword>
<reference evidence="2 3" key="1">
    <citation type="submission" date="2017-07" db="EMBL/GenBank/DDBJ databases">
        <title>Mechanisms for carbon and nitrogen cycling indicate functional differentiation within the Candidate Phyla Radiation.</title>
        <authorList>
            <person name="Danczak R.E."/>
            <person name="Johnston M.D."/>
            <person name="Kenah C."/>
            <person name="Slattery M."/>
            <person name="Wrighton K.C."/>
            <person name="Wilkins M.J."/>
        </authorList>
    </citation>
    <scope>NUCLEOTIDE SEQUENCE [LARGE SCALE GENOMIC DNA]</scope>
    <source>
        <strain evidence="2">Gr01-1014_77</strain>
    </source>
</reference>
<sequence>MFVDMFFACIVFFLYDSLMFLSRVTIVISLLFVLAGGSVFYIAYNSFVDQQYALAESVDDQTIRMLKGAREKKNFLEVLKKKPVPTNIVQ</sequence>
<dbReference type="EMBL" id="VMFF01000036">
    <property type="protein sequence ID" value="TSC65623.1"/>
    <property type="molecule type" value="Genomic_DNA"/>
</dbReference>
<dbReference type="Proteomes" id="UP000319613">
    <property type="component" value="Unassembled WGS sequence"/>
</dbReference>
<comment type="caution">
    <text evidence="2">The sequence shown here is derived from an EMBL/GenBank/DDBJ whole genome shotgun (WGS) entry which is preliminary data.</text>
</comment>
<feature type="transmembrane region" description="Helical" evidence="1">
    <location>
        <begin position="20"/>
        <end position="44"/>
    </location>
</feature>
<evidence type="ECO:0000256" key="1">
    <source>
        <dbReference type="SAM" id="Phobius"/>
    </source>
</evidence>
<keyword evidence="1" id="KW-1133">Transmembrane helix</keyword>
<protein>
    <submittedName>
        <fullName evidence="2">Uncharacterized protein</fullName>
    </submittedName>
</protein>
<organism evidence="2 3">
    <name type="scientific">Candidatus Doudnabacteria bacterium Gr01-1014_77</name>
    <dbReference type="NCBI Taxonomy" id="2017133"/>
    <lineage>
        <taxon>Bacteria</taxon>
        <taxon>Candidatus Doudnaibacteriota</taxon>
    </lineage>
</organism>
<dbReference type="AlphaFoldDB" id="A0A554JB75"/>
<evidence type="ECO:0000313" key="2">
    <source>
        <dbReference type="EMBL" id="TSC65623.1"/>
    </source>
</evidence>